<evidence type="ECO:0000313" key="8">
    <source>
        <dbReference type="Proteomes" id="UP000017836"/>
    </source>
</evidence>
<dbReference type="SMART" id="SM00499">
    <property type="entry name" value="AAI"/>
    <property type="match status" value="1"/>
</dbReference>
<dbReference type="InterPro" id="IPR043325">
    <property type="entry name" value="LTSS"/>
</dbReference>
<keyword evidence="3" id="KW-1015">Disulfide bond</keyword>
<feature type="signal peptide" evidence="5">
    <location>
        <begin position="1"/>
        <end position="24"/>
    </location>
</feature>
<dbReference type="AlphaFoldDB" id="W1NNH1"/>
<accession>W1NNH1</accession>
<evidence type="ECO:0000313" key="7">
    <source>
        <dbReference type="EMBL" id="ERM97266.1"/>
    </source>
</evidence>
<evidence type="ECO:0000256" key="5">
    <source>
        <dbReference type="SAM" id="SignalP"/>
    </source>
</evidence>
<dbReference type="Pfam" id="PF14368">
    <property type="entry name" value="LTP_2"/>
    <property type="match status" value="1"/>
</dbReference>
<dbReference type="Gramene" id="ERM97266">
    <property type="protein sequence ID" value="ERM97266"/>
    <property type="gene ID" value="AMTR_s00119p00120480"/>
</dbReference>
<evidence type="ECO:0000259" key="6">
    <source>
        <dbReference type="SMART" id="SM00499"/>
    </source>
</evidence>
<dbReference type="STRING" id="13333.W1NNH1"/>
<feature type="domain" description="Bifunctional inhibitor/plant lipid transfer protein/seed storage helical" evidence="6">
    <location>
        <begin position="34"/>
        <end position="112"/>
    </location>
</feature>
<evidence type="ECO:0000256" key="4">
    <source>
        <dbReference type="ARBA" id="ARBA00023180"/>
    </source>
</evidence>
<evidence type="ECO:0000256" key="1">
    <source>
        <dbReference type="ARBA" id="ARBA00009748"/>
    </source>
</evidence>
<keyword evidence="8" id="KW-1185">Reference proteome</keyword>
<dbReference type="InterPro" id="IPR016140">
    <property type="entry name" value="Bifunc_inhib/LTP/seed_store"/>
</dbReference>
<evidence type="ECO:0000256" key="3">
    <source>
        <dbReference type="ARBA" id="ARBA00023157"/>
    </source>
</evidence>
<dbReference type="Proteomes" id="UP000017836">
    <property type="component" value="Unassembled WGS sequence"/>
</dbReference>
<name>W1NNH1_AMBTC</name>
<dbReference type="EMBL" id="KI396540">
    <property type="protein sequence ID" value="ERM97266.1"/>
    <property type="molecule type" value="Genomic_DNA"/>
</dbReference>
<protein>
    <recommendedName>
        <fullName evidence="6">Bifunctional inhibitor/plant lipid transfer protein/seed storage helical domain-containing protein</fullName>
    </recommendedName>
</protein>
<gene>
    <name evidence="7" type="ORF">AMTR_s00119p00120480</name>
</gene>
<dbReference type="Gene3D" id="1.10.110.10">
    <property type="entry name" value="Plant lipid-transfer and hydrophobic proteins"/>
    <property type="match status" value="1"/>
</dbReference>
<keyword evidence="4" id="KW-0325">Glycoprotein</keyword>
<sequence length="150" mass="15508">MDKRKFVFPAMAMAIMACFSGVLGQVAPSGSPDCTSSLQNLVNCLSYVLNATNVTTPESGCCPALSDFVSSTPICLCQIVEANNTYGLAINRTRVLMLPSACKVSTPPLSTCAVVGIPVPGPIALIPAAAAPTNPITSKNLSKNLTRASF</sequence>
<keyword evidence="2 5" id="KW-0732">Signal</keyword>
<dbReference type="PROSITE" id="PS51257">
    <property type="entry name" value="PROKAR_LIPOPROTEIN"/>
    <property type="match status" value="1"/>
</dbReference>
<dbReference type="HOGENOM" id="CLU_089796_5_2_1"/>
<dbReference type="eggNOG" id="ENOG502S59X">
    <property type="taxonomic scope" value="Eukaryota"/>
</dbReference>
<dbReference type="SUPFAM" id="SSF47699">
    <property type="entry name" value="Bifunctional inhibitor/lipid-transfer protein/seed storage 2S albumin"/>
    <property type="match status" value="1"/>
</dbReference>
<feature type="chain" id="PRO_5004807334" description="Bifunctional inhibitor/plant lipid transfer protein/seed storage helical domain-containing protein" evidence="5">
    <location>
        <begin position="25"/>
        <end position="150"/>
    </location>
</feature>
<dbReference type="PANTHER" id="PTHR33044">
    <property type="entry name" value="BIFUNCTIONAL INHIBITOR/LIPID-TRANSFER PROTEIN/SEED STORAGE 2S ALBUMIN SUPERFAMILY PROTEIN-RELATED"/>
    <property type="match status" value="1"/>
</dbReference>
<dbReference type="OMA" id="MADHRYE"/>
<evidence type="ECO:0000256" key="2">
    <source>
        <dbReference type="ARBA" id="ARBA00022729"/>
    </source>
</evidence>
<dbReference type="InterPro" id="IPR036312">
    <property type="entry name" value="Bifun_inhib/LTP/seed_sf"/>
</dbReference>
<proteinExistence type="inferred from homology"/>
<reference evidence="8" key="1">
    <citation type="journal article" date="2013" name="Science">
        <title>The Amborella genome and the evolution of flowering plants.</title>
        <authorList>
            <consortium name="Amborella Genome Project"/>
        </authorList>
    </citation>
    <scope>NUCLEOTIDE SEQUENCE [LARGE SCALE GENOMIC DNA]</scope>
</reference>
<comment type="similarity">
    <text evidence="1">Belongs to the plant LTP family.</text>
</comment>
<organism evidence="7 8">
    <name type="scientific">Amborella trichopoda</name>
    <dbReference type="NCBI Taxonomy" id="13333"/>
    <lineage>
        <taxon>Eukaryota</taxon>
        <taxon>Viridiplantae</taxon>
        <taxon>Streptophyta</taxon>
        <taxon>Embryophyta</taxon>
        <taxon>Tracheophyta</taxon>
        <taxon>Spermatophyta</taxon>
        <taxon>Magnoliopsida</taxon>
        <taxon>Amborellales</taxon>
        <taxon>Amborellaceae</taxon>
        <taxon>Amborella</taxon>
    </lineage>
</organism>
<dbReference type="CDD" id="cd00010">
    <property type="entry name" value="AAI_LTSS"/>
    <property type="match status" value="1"/>
</dbReference>